<proteinExistence type="inferred from homology"/>
<protein>
    <submittedName>
        <fullName evidence="9">TGF_BETA_2 domain-containing protein</fullName>
    </submittedName>
</protein>
<dbReference type="SUPFAM" id="SSF57501">
    <property type="entry name" value="Cystine-knot cytokines"/>
    <property type="match status" value="1"/>
</dbReference>
<evidence type="ECO:0000256" key="1">
    <source>
        <dbReference type="ARBA" id="ARBA00004613"/>
    </source>
</evidence>
<dbReference type="InterPro" id="IPR029034">
    <property type="entry name" value="Cystine-knot_cytokine"/>
</dbReference>
<evidence type="ECO:0000259" key="8">
    <source>
        <dbReference type="PROSITE" id="PS51362"/>
    </source>
</evidence>
<dbReference type="GO" id="GO:0008083">
    <property type="term" value="F:growth factor activity"/>
    <property type="evidence" value="ECO:0007669"/>
    <property type="project" value="UniProtKB-KW"/>
</dbReference>
<dbReference type="Pfam" id="PF00019">
    <property type="entry name" value="TGF_beta"/>
    <property type="match status" value="1"/>
</dbReference>
<dbReference type="Proteomes" id="UP000887116">
    <property type="component" value="Unassembled WGS sequence"/>
</dbReference>
<keyword evidence="10" id="KW-1185">Reference proteome</keyword>
<dbReference type="InterPro" id="IPR001839">
    <property type="entry name" value="TGF-b_C"/>
</dbReference>
<keyword evidence="5" id="KW-1015">Disulfide bond</keyword>
<evidence type="ECO:0000256" key="7">
    <source>
        <dbReference type="SAM" id="SignalP"/>
    </source>
</evidence>
<dbReference type="PROSITE" id="PS51362">
    <property type="entry name" value="TGF_BETA_2"/>
    <property type="match status" value="1"/>
</dbReference>
<keyword evidence="3" id="KW-0964">Secreted</keyword>
<comment type="subcellular location">
    <subcellularLocation>
        <location evidence="1">Secreted</location>
    </subcellularLocation>
</comment>
<dbReference type="OrthoDB" id="6419732at2759"/>
<dbReference type="GO" id="GO:0005615">
    <property type="term" value="C:extracellular space"/>
    <property type="evidence" value="ECO:0007669"/>
    <property type="project" value="TreeGrafter"/>
</dbReference>
<evidence type="ECO:0000313" key="10">
    <source>
        <dbReference type="Proteomes" id="UP000887116"/>
    </source>
</evidence>
<dbReference type="GO" id="GO:0005125">
    <property type="term" value="F:cytokine activity"/>
    <property type="evidence" value="ECO:0007669"/>
    <property type="project" value="TreeGrafter"/>
</dbReference>
<dbReference type="Gene3D" id="2.10.90.10">
    <property type="entry name" value="Cystine-knot cytokines"/>
    <property type="match status" value="1"/>
</dbReference>
<dbReference type="EMBL" id="BMAO01010106">
    <property type="protein sequence ID" value="GFQ64871.1"/>
    <property type="molecule type" value="Genomic_DNA"/>
</dbReference>
<keyword evidence="7" id="KW-0732">Signal</keyword>
<feature type="signal peptide" evidence="7">
    <location>
        <begin position="1"/>
        <end position="23"/>
    </location>
</feature>
<dbReference type="SMART" id="SM00204">
    <property type="entry name" value="TGFB"/>
    <property type="match status" value="1"/>
</dbReference>
<accession>A0A8X6EYZ3</accession>
<name>A0A8X6EYZ3_TRICU</name>
<dbReference type="PANTHER" id="PTHR11848:SF309">
    <property type="entry name" value="INHIBIN BETA CHAIN"/>
    <property type="match status" value="1"/>
</dbReference>
<dbReference type="InterPro" id="IPR015615">
    <property type="entry name" value="TGF-beta-rel"/>
</dbReference>
<sequence>MTIQANLILAACLLLLLFTGVSCRPEGNSTLSSSSNSSENGQNKSLEQIISDFKSKILKSLKMEKPLTGNITYPRLPKKMIQMLLEKEKEVSKSDLKENMIVRPVNRNTTCLKGNETLCRKFDFNITSDLESIISVHAYFKKMHHHEKLTLSIYDSSELESDFLVKLREDITKEKNESNWVSFEVPFMLAFKDKNNSHFCSMEIEGSDVLADGELNPFLVITKHKKTIERKKRETDNSNENCTCCAESHHITLEDIGWQNWVYSPTEFNIRVCTGECNENVSYFTVNYQRIINAFYKINKTLPRPSCNTYGPFCKGDKYSPLRMLYLSKDGTLYDQEIPDMIIETTEKSLFKFNEELFESHKLRAGVPQGSVLSPISSSFL</sequence>
<organism evidence="9 10">
    <name type="scientific">Trichonephila clavata</name>
    <name type="common">Joro spider</name>
    <name type="synonym">Nephila clavata</name>
    <dbReference type="NCBI Taxonomy" id="2740835"/>
    <lineage>
        <taxon>Eukaryota</taxon>
        <taxon>Metazoa</taxon>
        <taxon>Ecdysozoa</taxon>
        <taxon>Arthropoda</taxon>
        <taxon>Chelicerata</taxon>
        <taxon>Arachnida</taxon>
        <taxon>Araneae</taxon>
        <taxon>Araneomorphae</taxon>
        <taxon>Entelegynae</taxon>
        <taxon>Araneoidea</taxon>
        <taxon>Nephilidae</taxon>
        <taxon>Trichonephila</taxon>
    </lineage>
</organism>
<dbReference type="AlphaFoldDB" id="A0A8X6EYZ3"/>
<evidence type="ECO:0000313" key="9">
    <source>
        <dbReference type="EMBL" id="GFQ64871.1"/>
    </source>
</evidence>
<feature type="domain" description="TGF-beta family profile" evidence="8">
    <location>
        <begin position="230"/>
        <end position="349"/>
    </location>
</feature>
<reference evidence="9" key="1">
    <citation type="submission" date="2020-07" db="EMBL/GenBank/DDBJ databases">
        <title>Multicomponent nature underlies the extraordinary mechanical properties of spider dragline silk.</title>
        <authorList>
            <person name="Kono N."/>
            <person name="Nakamura H."/>
            <person name="Mori M."/>
            <person name="Yoshida Y."/>
            <person name="Ohtoshi R."/>
            <person name="Malay A.D."/>
            <person name="Moran D.A.P."/>
            <person name="Tomita M."/>
            <person name="Numata K."/>
            <person name="Arakawa K."/>
        </authorList>
    </citation>
    <scope>NUCLEOTIDE SEQUENCE</scope>
</reference>
<gene>
    <name evidence="9" type="primary">AVEN_677_1</name>
    <name evidence="9" type="ORF">TNCT_391931</name>
</gene>
<comment type="similarity">
    <text evidence="2 6">Belongs to the TGF-beta family.</text>
</comment>
<dbReference type="InterPro" id="IPR017948">
    <property type="entry name" value="TGFb_CS"/>
</dbReference>
<dbReference type="PANTHER" id="PTHR11848">
    <property type="entry name" value="TGF-BETA FAMILY"/>
    <property type="match status" value="1"/>
</dbReference>
<evidence type="ECO:0000256" key="3">
    <source>
        <dbReference type="ARBA" id="ARBA00022525"/>
    </source>
</evidence>
<evidence type="ECO:0000256" key="2">
    <source>
        <dbReference type="ARBA" id="ARBA00006656"/>
    </source>
</evidence>
<evidence type="ECO:0000256" key="5">
    <source>
        <dbReference type="ARBA" id="ARBA00023157"/>
    </source>
</evidence>
<dbReference type="PROSITE" id="PS00250">
    <property type="entry name" value="TGF_BETA_1"/>
    <property type="match status" value="1"/>
</dbReference>
<keyword evidence="4 6" id="KW-0339">Growth factor</keyword>
<evidence type="ECO:0000256" key="6">
    <source>
        <dbReference type="RuleBase" id="RU000354"/>
    </source>
</evidence>
<comment type="caution">
    <text evidence="9">The sequence shown here is derived from an EMBL/GenBank/DDBJ whole genome shotgun (WGS) entry which is preliminary data.</text>
</comment>
<feature type="chain" id="PRO_5036479028" evidence="7">
    <location>
        <begin position="24"/>
        <end position="381"/>
    </location>
</feature>
<evidence type="ECO:0000256" key="4">
    <source>
        <dbReference type="ARBA" id="ARBA00023030"/>
    </source>
</evidence>